<keyword evidence="2" id="KW-1185">Reference proteome</keyword>
<protein>
    <submittedName>
        <fullName evidence="1">Uncharacterized protein</fullName>
    </submittedName>
</protein>
<gene>
    <name evidence="1" type="ORF">WKR92_09635</name>
</gene>
<dbReference type="RefSeq" id="WP_375557621.1">
    <property type="nucleotide sequence ID" value="NZ_JBBVGT010000002.1"/>
</dbReference>
<name>A0ABV5CEX9_9SPHI</name>
<comment type="caution">
    <text evidence="1">The sequence shown here is derived from an EMBL/GenBank/DDBJ whole genome shotgun (WGS) entry which is preliminary data.</text>
</comment>
<sequence length="70" mass="7745">MKELLIFKDLFGQGSTKFIGDSMIEFRIKGDLDVALSYARRIISKHGLNLTARTTGTTSSYGAFEVIINS</sequence>
<evidence type="ECO:0000313" key="2">
    <source>
        <dbReference type="Proteomes" id="UP001580928"/>
    </source>
</evidence>
<organism evidence="1 2">
    <name type="scientific">Albibacterium profundi</name>
    <dbReference type="NCBI Taxonomy" id="3134906"/>
    <lineage>
        <taxon>Bacteria</taxon>
        <taxon>Pseudomonadati</taxon>
        <taxon>Bacteroidota</taxon>
        <taxon>Sphingobacteriia</taxon>
        <taxon>Sphingobacteriales</taxon>
        <taxon>Sphingobacteriaceae</taxon>
        <taxon>Albibacterium</taxon>
    </lineage>
</organism>
<evidence type="ECO:0000313" key="1">
    <source>
        <dbReference type="EMBL" id="MFB5946092.1"/>
    </source>
</evidence>
<dbReference type="Proteomes" id="UP001580928">
    <property type="component" value="Unassembled WGS sequence"/>
</dbReference>
<accession>A0ABV5CEX9</accession>
<reference evidence="1 2" key="1">
    <citation type="submission" date="2024-04" db="EMBL/GenBank/DDBJ databases">
        <title>Albibacterium profundi sp. nov., isolated from sediment of the Challenger Deep of Mariana Trench.</title>
        <authorList>
            <person name="Wang Y."/>
        </authorList>
    </citation>
    <scope>NUCLEOTIDE SEQUENCE [LARGE SCALE GENOMIC DNA]</scope>
    <source>
        <strain evidence="1 2">RHL897</strain>
    </source>
</reference>
<dbReference type="EMBL" id="JBBVGT010000002">
    <property type="protein sequence ID" value="MFB5946092.1"/>
    <property type="molecule type" value="Genomic_DNA"/>
</dbReference>
<proteinExistence type="predicted"/>